<keyword evidence="9" id="KW-0498">Mitosis</keyword>
<name>A0A0X8HT05_9SACH</name>
<evidence type="ECO:0000256" key="10">
    <source>
        <dbReference type="ARBA" id="ARBA00022829"/>
    </source>
</evidence>
<evidence type="ECO:0000256" key="7">
    <source>
        <dbReference type="ARBA" id="ARBA00022618"/>
    </source>
</evidence>
<evidence type="ECO:0000313" key="19">
    <source>
        <dbReference type="Proteomes" id="UP000243052"/>
    </source>
</evidence>
<gene>
    <name evidence="18" type="ORF">AW171_hschr53240</name>
</gene>
<accession>A0A0X8HT05</accession>
<keyword evidence="19" id="KW-1185">Reference proteome</keyword>
<dbReference type="OrthoDB" id="2443965at2759"/>
<dbReference type="PANTHER" id="PTHR28017:SF1">
    <property type="entry name" value="DASH COMPLEX SUBUNIT DAD3"/>
    <property type="match status" value="1"/>
</dbReference>
<dbReference type="GO" id="GO:0042729">
    <property type="term" value="C:DASH complex"/>
    <property type="evidence" value="ECO:0007669"/>
    <property type="project" value="InterPro"/>
</dbReference>
<keyword evidence="7" id="KW-0132">Cell division</keyword>
<keyword evidence="8" id="KW-0493">Microtubule</keyword>
<dbReference type="AlphaFoldDB" id="A0A0X8HT05"/>
<keyword evidence="13" id="KW-0539">Nucleus</keyword>
<evidence type="ECO:0000256" key="12">
    <source>
        <dbReference type="ARBA" id="ARBA00023212"/>
    </source>
</evidence>
<dbReference type="GO" id="GO:0051301">
    <property type="term" value="P:cell division"/>
    <property type="evidence" value="ECO:0007669"/>
    <property type="project" value="UniProtKB-KW"/>
</dbReference>
<dbReference type="Proteomes" id="UP000243052">
    <property type="component" value="Chromosome v"/>
</dbReference>
<evidence type="ECO:0000256" key="6">
    <source>
        <dbReference type="ARBA" id="ARBA00022490"/>
    </source>
</evidence>
<dbReference type="GO" id="GO:0005874">
    <property type="term" value="C:microtubule"/>
    <property type="evidence" value="ECO:0007669"/>
    <property type="project" value="UniProtKB-KW"/>
</dbReference>
<dbReference type="GO" id="GO:0072686">
    <property type="term" value="C:mitotic spindle"/>
    <property type="evidence" value="ECO:0007669"/>
    <property type="project" value="InterPro"/>
</dbReference>
<evidence type="ECO:0000256" key="15">
    <source>
        <dbReference type="ARBA" id="ARBA00023328"/>
    </source>
</evidence>
<evidence type="ECO:0000256" key="5">
    <source>
        <dbReference type="ARBA" id="ARBA00022454"/>
    </source>
</evidence>
<dbReference type="GO" id="GO:0051010">
    <property type="term" value="F:microtubule plus-end binding"/>
    <property type="evidence" value="ECO:0007669"/>
    <property type="project" value="TreeGrafter"/>
</dbReference>
<evidence type="ECO:0000256" key="11">
    <source>
        <dbReference type="ARBA" id="ARBA00022838"/>
    </source>
</evidence>
<proteinExistence type="inferred from homology"/>
<evidence type="ECO:0000256" key="3">
    <source>
        <dbReference type="ARBA" id="ARBA00004629"/>
    </source>
</evidence>
<keyword evidence="6" id="KW-0963">Cytoplasm</keyword>
<sequence length="79" mass="9006">MSEGISSLQRSILDKYRTLADCLHELDDTILQLNKDKDTNPEQVLSLLREIEIKIALVSTLMKGSVYSLVLQRSMNQLE</sequence>
<evidence type="ECO:0000256" key="1">
    <source>
        <dbReference type="ARBA" id="ARBA00004123"/>
    </source>
</evidence>
<dbReference type="PANTHER" id="PTHR28017">
    <property type="entry name" value="DASH COMPLEX SUBUNIT DAD3"/>
    <property type="match status" value="1"/>
</dbReference>
<dbReference type="GO" id="GO:0008608">
    <property type="term" value="P:attachment of spindle microtubules to kinetochore"/>
    <property type="evidence" value="ECO:0007669"/>
    <property type="project" value="InterPro"/>
</dbReference>
<evidence type="ECO:0000256" key="4">
    <source>
        <dbReference type="ARBA" id="ARBA00006277"/>
    </source>
</evidence>
<reference evidence="18 19" key="1">
    <citation type="submission" date="2016-01" db="EMBL/GenBank/DDBJ databases">
        <title>Genome sequence of the yeast Holleya sinecauda.</title>
        <authorList>
            <person name="Dietrich F.S."/>
        </authorList>
    </citation>
    <scope>NUCLEOTIDE SEQUENCE [LARGE SCALE GENOMIC DNA]</scope>
    <source>
        <strain evidence="18 19">ATCC 58844</strain>
    </source>
</reference>
<keyword evidence="12" id="KW-0206">Cytoskeleton</keyword>
<evidence type="ECO:0000256" key="2">
    <source>
        <dbReference type="ARBA" id="ARBA00004186"/>
    </source>
</evidence>
<evidence type="ECO:0000256" key="17">
    <source>
        <dbReference type="ARBA" id="ARBA00044305"/>
    </source>
</evidence>
<evidence type="ECO:0000256" key="14">
    <source>
        <dbReference type="ARBA" id="ARBA00023306"/>
    </source>
</evidence>
<dbReference type="STRING" id="45286.A0A0X8HT05"/>
<evidence type="ECO:0000256" key="8">
    <source>
        <dbReference type="ARBA" id="ARBA00022701"/>
    </source>
</evidence>
<evidence type="ECO:0000256" key="16">
    <source>
        <dbReference type="ARBA" id="ARBA00044179"/>
    </source>
</evidence>
<keyword evidence="15" id="KW-0137">Centromere</keyword>
<protein>
    <recommendedName>
        <fullName evidence="16">DASH complex subunit DAD3</fullName>
    </recommendedName>
    <alternativeName>
        <fullName evidence="17">Outer kinetochore protein DAD3</fullName>
    </alternativeName>
</protein>
<keyword evidence="11" id="KW-0995">Kinetochore</keyword>
<keyword evidence="10" id="KW-0159">Chromosome partition</keyword>
<evidence type="ECO:0000313" key="18">
    <source>
        <dbReference type="EMBL" id="AMD21296.1"/>
    </source>
</evidence>
<dbReference type="GeneID" id="28724579"/>
<keyword evidence="14" id="KW-0131">Cell cycle</keyword>
<evidence type="ECO:0000256" key="9">
    <source>
        <dbReference type="ARBA" id="ARBA00022776"/>
    </source>
</evidence>
<organism evidence="18 19">
    <name type="scientific">Eremothecium sinecaudum</name>
    <dbReference type="NCBI Taxonomy" id="45286"/>
    <lineage>
        <taxon>Eukaryota</taxon>
        <taxon>Fungi</taxon>
        <taxon>Dikarya</taxon>
        <taxon>Ascomycota</taxon>
        <taxon>Saccharomycotina</taxon>
        <taxon>Saccharomycetes</taxon>
        <taxon>Saccharomycetales</taxon>
        <taxon>Saccharomycetaceae</taxon>
        <taxon>Eremothecium</taxon>
    </lineage>
</organism>
<dbReference type="Pfam" id="PF08656">
    <property type="entry name" value="DASH_Dad3"/>
    <property type="match status" value="1"/>
</dbReference>
<dbReference type="InterPro" id="IPR013965">
    <property type="entry name" value="DASH_Dad3"/>
</dbReference>
<comment type="similarity">
    <text evidence="4">Belongs to the DASH complex DAD3 family.</text>
</comment>
<keyword evidence="5" id="KW-0158">Chromosome</keyword>
<comment type="subcellular location">
    <subcellularLocation>
        <location evidence="3">Chromosome</location>
        <location evidence="3">Centromere</location>
        <location evidence="3">Kinetochore</location>
    </subcellularLocation>
    <subcellularLocation>
        <location evidence="2">Cytoplasm</location>
        <location evidence="2">Cytoskeleton</location>
        <location evidence="2">Spindle</location>
    </subcellularLocation>
    <subcellularLocation>
        <location evidence="1">Nucleus</location>
    </subcellularLocation>
</comment>
<dbReference type="EMBL" id="CP014245">
    <property type="protein sequence ID" value="AMD21296.1"/>
    <property type="molecule type" value="Genomic_DNA"/>
</dbReference>
<dbReference type="RefSeq" id="XP_017988292.1">
    <property type="nucleotide sequence ID" value="XM_018132803.1"/>
</dbReference>
<evidence type="ECO:0000256" key="13">
    <source>
        <dbReference type="ARBA" id="ARBA00023242"/>
    </source>
</evidence>